<dbReference type="Gene3D" id="2.60.120.10">
    <property type="entry name" value="Jelly Rolls"/>
    <property type="match status" value="1"/>
</dbReference>
<dbReference type="EMBL" id="BMEQ01000043">
    <property type="protein sequence ID" value="GGG71047.1"/>
    <property type="molecule type" value="Genomic_DNA"/>
</dbReference>
<dbReference type="AlphaFoldDB" id="A0A917H9E6"/>
<protein>
    <recommendedName>
        <fullName evidence="2">Cupin type-2 domain-containing protein</fullName>
    </recommendedName>
</protein>
<dbReference type="Pfam" id="PF07883">
    <property type="entry name" value="Cupin_2"/>
    <property type="match status" value="1"/>
</dbReference>
<evidence type="ECO:0000259" key="2">
    <source>
        <dbReference type="Pfam" id="PF07883"/>
    </source>
</evidence>
<sequence>MVFVGMILFFFKIETSKDQTFMDLSLFSNMTFSGATLSDFLLDGAAGTLIVSLGLVQRAAGFTSLQSGLGFYATPSTDAALSNVPDAKAGSAAGIYKMASSLGAAFGVAISAAIFAAGQTLHVTEGVGLIQARGGEVVVMRPGDTVYTPPGEEHRHGAAPEHFMTHLAMWEAPAPGDDRPETEWGAHLTDDEHLRATPPVPTGPR</sequence>
<evidence type="ECO:0000256" key="1">
    <source>
        <dbReference type="SAM" id="MobiDB-lite"/>
    </source>
</evidence>
<dbReference type="InterPro" id="IPR014710">
    <property type="entry name" value="RmlC-like_jellyroll"/>
</dbReference>
<dbReference type="Proteomes" id="UP000638848">
    <property type="component" value="Unassembled WGS sequence"/>
</dbReference>
<reference evidence="3" key="2">
    <citation type="submission" date="2020-09" db="EMBL/GenBank/DDBJ databases">
        <authorList>
            <person name="Sun Q."/>
            <person name="Zhou Y."/>
        </authorList>
    </citation>
    <scope>NUCLEOTIDE SEQUENCE</scope>
    <source>
        <strain evidence="3">CGMCC 1.12187</strain>
    </source>
</reference>
<keyword evidence="4" id="KW-1185">Reference proteome</keyword>
<dbReference type="InterPro" id="IPR011051">
    <property type="entry name" value="RmlC_Cupin_sf"/>
</dbReference>
<dbReference type="PANTHER" id="PTHR43698">
    <property type="entry name" value="RIBD C-TERMINAL DOMAIN CONTAINING PROTEIN"/>
    <property type="match status" value="1"/>
</dbReference>
<evidence type="ECO:0000313" key="4">
    <source>
        <dbReference type="Proteomes" id="UP000638848"/>
    </source>
</evidence>
<proteinExistence type="predicted"/>
<reference evidence="3" key="1">
    <citation type="journal article" date="2014" name="Int. J. Syst. Evol. Microbiol.">
        <title>Complete genome sequence of Corynebacterium casei LMG S-19264T (=DSM 44701T), isolated from a smear-ripened cheese.</title>
        <authorList>
            <consortium name="US DOE Joint Genome Institute (JGI-PGF)"/>
            <person name="Walter F."/>
            <person name="Albersmeier A."/>
            <person name="Kalinowski J."/>
            <person name="Ruckert C."/>
        </authorList>
    </citation>
    <scope>NUCLEOTIDE SEQUENCE</scope>
    <source>
        <strain evidence="3">CGMCC 1.12187</strain>
    </source>
</reference>
<feature type="domain" description="Cupin type-2" evidence="2">
    <location>
        <begin position="119"/>
        <end position="158"/>
    </location>
</feature>
<evidence type="ECO:0000313" key="3">
    <source>
        <dbReference type="EMBL" id="GGG71047.1"/>
    </source>
</evidence>
<organism evidence="3 4">
    <name type="scientific">Kocuria dechangensis</name>
    <dbReference type="NCBI Taxonomy" id="1176249"/>
    <lineage>
        <taxon>Bacteria</taxon>
        <taxon>Bacillati</taxon>
        <taxon>Actinomycetota</taxon>
        <taxon>Actinomycetes</taxon>
        <taxon>Micrococcales</taxon>
        <taxon>Micrococcaceae</taxon>
        <taxon>Kocuria</taxon>
    </lineage>
</organism>
<feature type="region of interest" description="Disordered" evidence="1">
    <location>
        <begin position="174"/>
        <end position="205"/>
    </location>
</feature>
<dbReference type="PANTHER" id="PTHR43698:SF1">
    <property type="entry name" value="BLL4564 PROTEIN"/>
    <property type="match status" value="1"/>
</dbReference>
<dbReference type="InterPro" id="IPR047263">
    <property type="entry name" value="HNL-like_cupin"/>
</dbReference>
<accession>A0A917H9E6</accession>
<dbReference type="SUPFAM" id="SSF51182">
    <property type="entry name" value="RmlC-like cupins"/>
    <property type="match status" value="1"/>
</dbReference>
<comment type="caution">
    <text evidence="3">The sequence shown here is derived from an EMBL/GenBank/DDBJ whole genome shotgun (WGS) entry which is preliminary data.</text>
</comment>
<feature type="compositionally biased region" description="Basic and acidic residues" evidence="1">
    <location>
        <begin position="176"/>
        <end position="195"/>
    </location>
</feature>
<dbReference type="CDD" id="cd02233">
    <property type="entry name" value="cupin_HNL-like"/>
    <property type="match status" value="1"/>
</dbReference>
<dbReference type="InterPro" id="IPR013096">
    <property type="entry name" value="Cupin_2"/>
</dbReference>
<name>A0A917H9E6_9MICC</name>
<gene>
    <name evidence="3" type="ORF">GCM10011374_39630</name>
</gene>